<feature type="domain" description="HTH araC/xylS-type" evidence="4">
    <location>
        <begin position="223"/>
        <end position="326"/>
    </location>
</feature>
<dbReference type="PROSITE" id="PS01124">
    <property type="entry name" value="HTH_ARAC_FAMILY_2"/>
    <property type="match status" value="1"/>
</dbReference>
<dbReference type="RefSeq" id="WP_185104402.1">
    <property type="nucleotide sequence ID" value="NZ_BAAAXY010000288.1"/>
</dbReference>
<evidence type="ECO:0000313" key="5">
    <source>
        <dbReference type="EMBL" id="MBB6550066.1"/>
    </source>
</evidence>
<dbReference type="InterPro" id="IPR018060">
    <property type="entry name" value="HTH_AraC"/>
</dbReference>
<dbReference type="PANTHER" id="PTHR46796">
    <property type="entry name" value="HTH-TYPE TRANSCRIPTIONAL ACTIVATOR RHAS-RELATED"/>
    <property type="match status" value="1"/>
</dbReference>
<proteinExistence type="predicted"/>
<evidence type="ECO:0000313" key="6">
    <source>
        <dbReference type="Proteomes" id="UP000565579"/>
    </source>
</evidence>
<protein>
    <submittedName>
        <fullName evidence="5">AraC-like DNA-binding protein</fullName>
    </submittedName>
</protein>
<evidence type="ECO:0000256" key="2">
    <source>
        <dbReference type="ARBA" id="ARBA00023125"/>
    </source>
</evidence>
<dbReference type="Gene3D" id="1.10.10.60">
    <property type="entry name" value="Homeodomain-like"/>
    <property type="match status" value="1"/>
</dbReference>
<organism evidence="5 6">
    <name type="scientific">Nonomuraea rubra</name>
    <dbReference type="NCBI Taxonomy" id="46180"/>
    <lineage>
        <taxon>Bacteria</taxon>
        <taxon>Bacillati</taxon>
        <taxon>Actinomycetota</taxon>
        <taxon>Actinomycetes</taxon>
        <taxon>Streptosporangiales</taxon>
        <taxon>Streptosporangiaceae</taxon>
        <taxon>Nonomuraea</taxon>
    </lineage>
</organism>
<name>A0A7X0TZY6_9ACTN</name>
<keyword evidence="2 5" id="KW-0238">DNA-binding</keyword>
<accession>A0A7X0TZY6</accession>
<evidence type="ECO:0000256" key="3">
    <source>
        <dbReference type="ARBA" id="ARBA00023163"/>
    </source>
</evidence>
<dbReference type="InterPro" id="IPR009057">
    <property type="entry name" value="Homeodomain-like_sf"/>
</dbReference>
<dbReference type="InterPro" id="IPR050204">
    <property type="entry name" value="AraC_XylS_family_regulators"/>
</dbReference>
<gene>
    <name evidence="5" type="ORF">HD593_004861</name>
</gene>
<dbReference type="EMBL" id="JACHMI010000001">
    <property type="protein sequence ID" value="MBB6550066.1"/>
    <property type="molecule type" value="Genomic_DNA"/>
</dbReference>
<dbReference type="GO" id="GO:0043565">
    <property type="term" value="F:sequence-specific DNA binding"/>
    <property type="evidence" value="ECO:0007669"/>
    <property type="project" value="InterPro"/>
</dbReference>
<keyword evidence="3" id="KW-0804">Transcription</keyword>
<keyword evidence="1" id="KW-0805">Transcription regulation</keyword>
<dbReference type="Pfam" id="PF12833">
    <property type="entry name" value="HTH_18"/>
    <property type="match status" value="1"/>
</dbReference>
<dbReference type="PANTHER" id="PTHR46796:SF12">
    <property type="entry name" value="HTH-TYPE DNA-BINDING TRANSCRIPTIONAL ACTIVATOR EUTR"/>
    <property type="match status" value="1"/>
</dbReference>
<dbReference type="AlphaFoldDB" id="A0A7X0TZY6"/>
<dbReference type="SMART" id="SM00342">
    <property type="entry name" value="HTH_ARAC"/>
    <property type="match status" value="1"/>
</dbReference>
<dbReference type="Proteomes" id="UP000565579">
    <property type="component" value="Unassembled WGS sequence"/>
</dbReference>
<dbReference type="SUPFAM" id="SSF46689">
    <property type="entry name" value="Homeodomain-like"/>
    <property type="match status" value="1"/>
</dbReference>
<dbReference type="GO" id="GO:0003700">
    <property type="term" value="F:DNA-binding transcription factor activity"/>
    <property type="evidence" value="ECO:0007669"/>
    <property type="project" value="InterPro"/>
</dbReference>
<sequence length="326" mass="34071">MSAPRSTVSALARYVTDDPQEVREWLSRVYGSRLLMGSISDGPARLAVSTADAGSFQTTDLSIPGSFSCRNQNIDTVRAGVVVSGRVTIDDGDAVSHYGPGDALMATFPRDSLVSRAEDLRIRTVTLPLGLLADVAGTRANGSAEPPRLLSRSALGPAASRMVADTIALTDGLLTGPAAEHPLVVGNAARLLAAAVLAAFPTTLTLQDEIPADRADGTPAVLRLAVGYIDAHFAEPDLSLAGIAAAACATPRAVQYAFRRHHGTTPMGYVRRLRLAAAHADLLAADPAGGATVGAIAARWGFYHPGRFSAYYRSVYGRPPRATLTT</sequence>
<keyword evidence="6" id="KW-1185">Reference proteome</keyword>
<reference evidence="5 6" key="1">
    <citation type="submission" date="2020-08" db="EMBL/GenBank/DDBJ databases">
        <title>Sequencing the genomes of 1000 actinobacteria strains.</title>
        <authorList>
            <person name="Klenk H.-P."/>
        </authorList>
    </citation>
    <scope>NUCLEOTIDE SEQUENCE [LARGE SCALE GENOMIC DNA]</scope>
    <source>
        <strain evidence="5 6">DSM 43768</strain>
    </source>
</reference>
<evidence type="ECO:0000259" key="4">
    <source>
        <dbReference type="PROSITE" id="PS01124"/>
    </source>
</evidence>
<evidence type="ECO:0000256" key="1">
    <source>
        <dbReference type="ARBA" id="ARBA00023015"/>
    </source>
</evidence>
<comment type="caution">
    <text evidence="5">The sequence shown here is derived from an EMBL/GenBank/DDBJ whole genome shotgun (WGS) entry which is preliminary data.</text>
</comment>